<organism evidence="1 2">
    <name type="scientific">Crotalaria pallida</name>
    <name type="common">Smooth rattlebox</name>
    <name type="synonym">Crotalaria striata</name>
    <dbReference type="NCBI Taxonomy" id="3830"/>
    <lineage>
        <taxon>Eukaryota</taxon>
        <taxon>Viridiplantae</taxon>
        <taxon>Streptophyta</taxon>
        <taxon>Embryophyta</taxon>
        <taxon>Tracheophyta</taxon>
        <taxon>Spermatophyta</taxon>
        <taxon>Magnoliopsida</taxon>
        <taxon>eudicotyledons</taxon>
        <taxon>Gunneridae</taxon>
        <taxon>Pentapetalae</taxon>
        <taxon>rosids</taxon>
        <taxon>fabids</taxon>
        <taxon>Fabales</taxon>
        <taxon>Fabaceae</taxon>
        <taxon>Papilionoideae</taxon>
        <taxon>50 kb inversion clade</taxon>
        <taxon>genistoids sensu lato</taxon>
        <taxon>core genistoids</taxon>
        <taxon>Crotalarieae</taxon>
        <taxon>Crotalaria</taxon>
    </lineage>
</organism>
<evidence type="ECO:0000313" key="2">
    <source>
        <dbReference type="Proteomes" id="UP001372338"/>
    </source>
</evidence>
<sequence length="71" mass="8206">MPIIKKKFHYFACSDMFSKYNPLFPYKCLFSANFPSSCRAFVNPLCSFTFPTKFTVNLVRIVSLPNCLLIP</sequence>
<dbReference type="EMBL" id="JAYWIO010000001">
    <property type="protein sequence ID" value="KAK7290503.1"/>
    <property type="molecule type" value="Genomic_DNA"/>
</dbReference>
<comment type="caution">
    <text evidence="1">The sequence shown here is derived from an EMBL/GenBank/DDBJ whole genome shotgun (WGS) entry which is preliminary data.</text>
</comment>
<dbReference type="Proteomes" id="UP001372338">
    <property type="component" value="Unassembled WGS sequence"/>
</dbReference>
<proteinExistence type="predicted"/>
<accession>A0AAN9J2Z7</accession>
<name>A0AAN9J2Z7_CROPI</name>
<keyword evidence="2" id="KW-1185">Reference proteome</keyword>
<gene>
    <name evidence="1" type="ORF">RIF29_04968</name>
</gene>
<protein>
    <submittedName>
        <fullName evidence="1">Uncharacterized protein</fullName>
    </submittedName>
</protein>
<dbReference type="AlphaFoldDB" id="A0AAN9J2Z7"/>
<reference evidence="1 2" key="1">
    <citation type="submission" date="2024-01" db="EMBL/GenBank/DDBJ databases">
        <title>The genomes of 5 underutilized Papilionoideae crops provide insights into root nodulation and disease resistanc.</title>
        <authorList>
            <person name="Yuan L."/>
        </authorList>
    </citation>
    <scope>NUCLEOTIDE SEQUENCE [LARGE SCALE GENOMIC DNA]</scope>
    <source>
        <strain evidence="1">ZHUSHIDOU_FW_LH</strain>
        <tissue evidence="1">Leaf</tissue>
    </source>
</reference>
<evidence type="ECO:0000313" key="1">
    <source>
        <dbReference type="EMBL" id="KAK7290503.1"/>
    </source>
</evidence>